<evidence type="ECO:0000313" key="2">
    <source>
        <dbReference type="EMBL" id="KAB7706492.1"/>
    </source>
</evidence>
<organism evidence="2 3">
    <name type="scientific">Bacillus aerolatus</name>
    <dbReference type="NCBI Taxonomy" id="2653354"/>
    <lineage>
        <taxon>Bacteria</taxon>
        <taxon>Bacillati</taxon>
        <taxon>Bacillota</taxon>
        <taxon>Bacilli</taxon>
        <taxon>Bacillales</taxon>
        <taxon>Bacillaceae</taxon>
        <taxon>Bacillus</taxon>
    </lineage>
</organism>
<feature type="transmembrane region" description="Helical" evidence="1">
    <location>
        <begin position="43"/>
        <end position="64"/>
    </location>
</feature>
<proteinExistence type="predicted"/>
<evidence type="ECO:0000256" key="1">
    <source>
        <dbReference type="SAM" id="Phobius"/>
    </source>
</evidence>
<sequence length="194" mass="21788">MNWFTIGSLTVHASQLAVIAAFFISAIVLWLKKDKVLLDVYGNAVFLFIAVWKLSILLFSFSLVMQAPLSLLYFNGGWKGVWLAFIFVLLYIVWKCPAEKRALAAWIWMLTGVSFEIVLALLTGQAVLWPLIQLAGGVVLLAIPMKQIRGTVWLFTLWQLLFESLTAELFSSGGLLYIGAALFFTLIIRRDPVE</sequence>
<feature type="transmembrane region" description="Helical" evidence="1">
    <location>
        <begin position="76"/>
        <end position="94"/>
    </location>
</feature>
<dbReference type="RefSeq" id="WP_152151431.1">
    <property type="nucleotide sequence ID" value="NZ_WEIO01000005.1"/>
</dbReference>
<gene>
    <name evidence="2" type="ORF">F9802_09820</name>
</gene>
<feature type="transmembrane region" description="Helical" evidence="1">
    <location>
        <begin position="165"/>
        <end position="188"/>
    </location>
</feature>
<keyword evidence="1" id="KW-0812">Transmembrane</keyword>
<dbReference type="EMBL" id="WEIO01000005">
    <property type="protein sequence ID" value="KAB7706492.1"/>
    <property type="molecule type" value="Genomic_DNA"/>
</dbReference>
<protein>
    <submittedName>
        <fullName evidence="2">Uncharacterized protein</fullName>
    </submittedName>
</protein>
<feature type="transmembrane region" description="Helical" evidence="1">
    <location>
        <begin position="12"/>
        <end position="31"/>
    </location>
</feature>
<keyword evidence="3" id="KW-1185">Reference proteome</keyword>
<comment type="caution">
    <text evidence="2">The sequence shown here is derived from an EMBL/GenBank/DDBJ whole genome shotgun (WGS) entry which is preliminary data.</text>
</comment>
<feature type="transmembrane region" description="Helical" evidence="1">
    <location>
        <begin position="103"/>
        <end position="122"/>
    </location>
</feature>
<keyword evidence="1" id="KW-0472">Membrane</keyword>
<reference evidence="2 3" key="1">
    <citation type="submission" date="2019-10" db="EMBL/GenBank/DDBJ databases">
        <title>Bacillus aerolatum sp. nov., isolated from bioaerosol of sport playgrounds.</title>
        <authorList>
            <person name="Chen P."/>
            <person name="Zhang G."/>
        </authorList>
    </citation>
    <scope>NUCLEOTIDE SEQUENCE [LARGE SCALE GENOMIC DNA]</scope>
    <source>
        <strain evidence="2 3">CX253</strain>
    </source>
</reference>
<evidence type="ECO:0000313" key="3">
    <source>
        <dbReference type="Proteomes" id="UP000429595"/>
    </source>
</evidence>
<feature type="transmembrane region" description="Helical" evidence="1">
    <location>
        <begin position="128"/>
        <end position="145"/>
    </location>
</feature>
<accession>A0A6I1FEY1</accession>
<name>A0A6I1FEY1_9BACI</name>
<keyword evidence="1" id="KW-1133">Transmembrane helix</keyword>
<dbReference type="AlphaFoldDB" id="A0A6I1FEY1"/>
<dbReference type="Proteomes" id="UP000429595">
    <property type="component" value="Unassembled WGS sequence"/>
</dbReference>